<dbReference type="EMBL" id="CAEKKB010000007">
    <property type="protein sequence ID" value="CAB4318381.1"/>
    <property type="molecule type" value="Genomic_DNA"/>
</dbReference>
<sequence>MQSGCYDRLARCMLLDRCTLYLTTTEQRHGRCTDKYQARGSLALPQLVSIWSCISWKCGLSVGDGFTPALASPNKAKA</sequence>
<reference evidence="1 3" key="2">
    <citation type="submission" date="2020-05" db="EMBL/GenBank/DDBJ databases">
        <authorList>
            <person name="Campoy J."/>
            <person name="Schneeberger K."/>
            <person name="Spophaly S."/>
        </authorList>
    </citation>
    <scope>NUCLEOTIDE SEQUENCE [LARGE SCALE GENOMIC DNA]</scope>
    <source>
        <strain evidence="1">PruArmRojPasFocal</strain>
    </source>
</reference>
<protein>
    <submittedName>
        <fullName evidence="1">Uncharacterized protein</fullName>
    </submittedName>
</protein>
<organism evidence="1 3">
    <name type="scientific">Prunus armeniaca</name>
    <name type="common">Apricot</name>
    <name type="synonym">Armeniaca vulgaris</name>
    <dbReference type="NCBI Taxonomy" id="36596"/>
    <lineage>
        <taxon>Eukaryota</taxon>
        <taxon>Viridiplantae</taxon>
        <taxon>Streptophyta</taxon>
        <taxon>Embryophyta</taxon>
        <taxon>Tracheophyta</taxon>
        <taxon>Spermatophyta</taxon>
        <taxon>Magnoliopsida</taxon>
        <taxon>eudicotyledons</taxon>
        <taxon>Gunneridae</taxon>
        <taxon>Pentapetalae</taxon>
        <taxon>rosids</taxon>
        <taxon>fabids</taxon>
        <taxon>Rosales</taxon>
        <taxon>Rosaceae</taxon>
        <taxon>Amygdaloideae</taxon>
        <taxon>Amygdaleae</taxon>
        <taxon>Prunus</taxon>
    </lineage>
</organism>
<dbReference type="EMBL" id="CAEKDK010000007">
    <property type="protein sequence ID" value="CAB4288009.1"/>
    <property type="molecule type" value="Genomic_DNA"/>
</dbReference>
<proteinExistence type="predicted"/>
<dbReference type="Proteomes" id="UP000507245">
    <property type="component" value="Unassembled WGS sequence"/>
</dbReference>
<evidence type="ECO:0000313" key="3">
    <source>
        <dbReference type="Proteomes" id="UP000507222"/>
    </source>
</evidence>
<name>A0A6J5VFZ6_PRUAR</name>
<evidence type="ECO:0000313" key="4">
    <source>
        <dbReference type="Proteomes" id="UP000507245"/>
    </source>
</evidence>
<evidence type="ECO:0000313" key="2">
    <source>
        <dbReference type="EMBL" id="CAB4318381.1"/>
    </source>
</evidence>
<reference evidence="4" key="1">
    <citation type="journal article" date="2020" name="Genome Biol.">
        <title>Gamete binning: chromosome-level and haplotype-resolved genome assembly enabled by high-throughput single-cell sequencing of gamete genomes.</title>
        <authorList>
            <person name="Campoy J.A."/>
            <person name="Sun H."/>
            <person name="Goel M."/>
            <person name="Jiao W.-B."/>
            <person name="Folz-Donahue K."/>
            <person name="Wang N."/>
            <person name="Rubio M."/>
            <person name="Liu C."/>
            <person name="Kukat C."/>
            <person name="Ruiz D."/>
            <person name="Huettel B."/>
            <person name="Schneeberger K."/>
        </authorList>
    </citation>
    <scope>NUCLEOTIDE SEQUENCE [LARGE SCALE GENOMIC DNA]</scope>
    <source>
        <strain evidence="4">cv. Rojo Pasion</strain>
    </source>
</reference>
<keyword evidence="4" id="KW-1185">Reference proteome</keyword>
<dbReference type="AlphaFoldDB" id="A0A6J5VFZ6"/>
<evidence type="ECO:0000313" key="1">
    <source>
        <dbReference type="EMBL" id="CAB4288009.1"/>
    </source>
</evidence>
<gene>
    <name evidence="1" type="ORF">CURHAP_LOCUS46081</name>
    <name evidence="2" type="ORF">ORAREDHAP_LOCUS45427</name>
</gene>
<dbReference type="Proteomes" id="UP000507222">
    <property type="component" value="Unassembled WGS sequence"/>
</dbReference>
<accession>A0A6J5VFZ6</accession>